<gene>
    <name evidence="1" type="ORF">BDZ85DRAFT_265934</name>
</gene>
<evidence type="ECO:0000313" key="2">
    <source>
        <dbReference type="Proteomes" id="UP000799538"/>
    </source>
</evidence>
<dbReference type="EMBL" id="ML992511">
    <property type="protein sequence ID" value="KAF2220887.1"/>
    <property type="molecule type" value="Genomic_DNA"/>
</dbReference>
<dbReference type="Proteomes" id="UP000799538">
    <property type="component" value="Unassembled WGS sequence"/>
</dbReference>
<keyword evidence="2" id="KW-1185">Reference proteome</keyword>
<protein>
    <submittedName>
        <fullName evidence="1">Uncharacterized protein</fullName>
    </submittedName>
</protein>
<proteinExistence type="predicted"/>
<evidence type="ECO:0000313" key="1">
    <source>
        <dbReference type="EMBL" id="KAF2220887.1"/>
    </source>
</evidence>
<organism evidence="1 2">
    <name type="scientific">Elsinoe ampelina</name>
    <dbReference type="NCBI Taxonomy" id="302913"/>
    <lineage>
        <taxon>Eukaryota</taxon>
        <taxon>Fungi</taxon>
        <taxon>Dikarya</taxon>
        <taxon>Ascomycota</taxon>
        <taxon>Pezizomycotina</taxon>
        <taxon>Dothideomycetes</taxon>
        <taxon>Dothideomycetidae</taxon>
        <taxon>Myriangiales</taxon>
        <taxon>Elsinoaceae</taxon>
        <taxon>Elsinoe</taxon>
    </lineage>
</organism>
<name>A0A6A6G5B8_9PEZI</name>
<accession>A0A6A6G5B8</accession>
<dbReference type="AlphaFoldDB" id="A0A6A6G5B8"/>
<sequence length="75" mass="8504">MKLTSDSFARPRLIAEVLETTSRSAISNLVRCRVQRRTSHLHGAIFYAHLIQRHISIVTHTSLMVCIVSLMKTSL</sequence>
<reference evidence="2" key="1">
    <citation type="journal article" date="2020" name="Stud. Mycol.">
        <title>101 Dothideomycetes genomes: A test case for predicting lifestyles and emergence of pathogens.</title>
        <authorList>
            <person name="Haridas S."/>
            <person name="Albert R."/>
            <person name="Binder M."/>
            <person name="Bloem J."/>
            <person name="LaButti K."/>
            <person name="Salamov A."/>
            <person name="Andreopoulos B."/>
            <person name="Baker S."/>
            <person name="Barry K."/>
            <person name="Bills G."/>
            <person name="Bluhm B."/>
            <person name="Cannon C."/>
            <person name="Castanera R."/>
            <person name="Culley D."/>
            <person name="Daum C."/>
            <person name="Ezra D."/>
            <person name="Gonzalez J."/>
            <person name="Henrissat B."/>
            <person name="Kuo A."/>
            <person name="Liang C."/>
            <person name="Lipzen A."/>
            <person name="Lutzoni F."/>
            <person name="Magnuson J."/>
            <person name="Mondo S."/>
            <person name="Nolan M."/>
            <person name="Ohm R."/>
            <person name="Pangilinan J."/>
            <person name="Park H.-J."/>
            <person name="Ramirez L."/>
            <person name="Alfaro M."/>
            <person name="Sun H."/>
            <person name="Tritt A."/>
            <person name="Yoshinaga Y."/>
            <person name="Zwiers L.-H."/>
            <person name="Turgeon B."/>
            <person name="Goodwin S."/>
            <person name="Spatafora J."/>
            <person name="Crous P."/>
            <person name="Grigoriev I."/>
        </authorList>
    </citation>
    <scope>NUCLEOTIDE SEQUENCE [LARGE SCALE GENOMIC DNA]</scope>
    <source>
        <strain evidence="2">CECT 20119</strain>
    </source>
</reference>